<reference evidence="3" key="2">
    <citation type="submission" date="2025-08" db="UniProtKB">
        <authorList>
            <consortium name="Ensembl"/>
        </authorList>
    </citation>
    <scope>IDENTIFICATION</scope>
</reference>
<reference evidence="3 4" key="1">
    <citation type="journal article" date="2014" name="Nat. Genet.">
        <title>Whole-genome sequence of a flatfish provides insights into ZW sex chromosome evolution and adaptation to a benthic lifestyle.</title>
        <authorList>
            <person name="Chen S."/>
            <person name="Zhang G."/>
            <person name="Shao C."/>
            <person name="Huang Q."/>
            <person name="Liu G."/>
            <person name="Zhang P."/>
            <person name="Song W."/>
            <person name="An N."/>
            <person name="Chalopin D."/>
            <person name="Volff J.N."/>
            <person name="Hong Y."/>
            <person name="Li Q."/>
            <person name="Sha Z."/>
            <person name="Zhou H."/>
            <person name="Xie M."/>
            <person name="Yu Q."/>
            <person name="Liu Y."/>
            <person name="Xiang H."/>
            <person name="Wang N."/>
            <person name="Wu K."/>
            <person name="Yang C."/>
            <person name="Zhou Q."/>
            <person name="Liao X."/>
            <person name="Yang L."/>
            <person name="Hu Q."/>
            <person name="Zhang J."/>
            <person name="Meng L."/>
            <person name="Jin L."/>
            <person name="Tian Y."/>
            <person name="Lian J."/>
            <person name="Yang J."/>
            <person name="Miao G."/>
            <person name="Liu S."/>
            <person name="Liang Z."/>
            <person name="Yan F."/>
            <person name="Li Y."/>
            <person name="Sun B."/>
            <person name="Zhang H."/>
            <person name="Zhang J."/>
            <person name="Zhu Y."/>
            <person name="Du M."/>
            <person name="Zhao Y."/>
            <person name="Schartl M."/>
            <person name="Tang Q."/>
            <person name="Wang J."/>
        </authorList>
    </citation>
    <scope>NUCLEOTIDE SEQUENCE</scope>
</reference>
<dbReference type="AlphaFoldDB" id="A0A3P8WAU9"/>
<proteinExistence type="predicted"/>
<name>A0A3P8WAU9_CYNSE</name>
<keyword evidence="4" id="KW-1185">Reference proteome</keyword>
<keyword evidence="2" id="KW-0472">Membrane</keyword>
<evidence type="ECO:0000313" key="3">
    <source>
        <dbReference type="Ensembl" id="ENSCSEP00000023804.1"/>
    </source>
</evidence>
<dbReference type="GeneTree" id="ENSGT00610000087489"/>
<evidence type="ECO:0000256" key="1">
    <source>
        <dbReference type="SAM" id="MobiDB-lite"/>
    </source>
</evidence>
<accession>A0A3P8WAU9</accession>
<keyword evidence="2" id="KW-1133">Transmembrane helix</keyword>
<sequence length="142" mass="15968">MYQTRAELQAVQLSCQVYIFNFGKNKITFFFCFCQKVINASVEATEGNRCVIVGTNTVSRERTTDCGVTYGTVCVAYQLLAVNLVMVIVLILLTLAVFGFLLYRYLCHNKGAYRTTGELAPGEDLEEEQSNQAASEKKEYFI</sequence>
<protein>
    <submittedName>
        <fullName evidence="3">Si:ch211-210c8.7</fullName>
    </submittedName>
</protein>
<evidence type="ECO:0000256" key="2">
    <source>
        <dbReference type="SAM" id="Phobius"/>
    </source>
</evidence>
<feature type="region of interest" description="Disordered" evidence="1">
    <location>
        <begin position="123"/>
        <end position="142"/>
    </location>
</feature>
<feature type="transmembrane region" description="Helical" evidence="2">
    <location>
        <begin position="80"/>
        <end position="103"/>
    </location>
</feature>
<reference evidence="3" key="3">
    <citation type="submission" date="2025-09" db="UniProtKB">
        <authorList>
            <consortium name="Ensembl"/>
        </authorList>
    </citation>
    <scope>IDENTIFICATION</scope>
</reference>
<dbReference type="Proteomes" id="UP000265120">
    <property type="component" value="Chromosome 10"/>
</dbReference>
<organism evidence="3 4">
    <name type="scientific">Cynoglossus semilaevis</name>
    <name type="common">Tongue sole</name>
    <dbReference type="NCBI Taxonomy" id="244447"/>
    <lineage>
        <taxon>Eukaryota</taxon>
        <taxon>Metazoa</taxon>
        <taxon>Chordata</taxon>
        <taxon>Craniata</taxon>
        <taxon>Vertebrata</taxon>
        <taxon>Euteleostomi</taxon>
        <taxon>Actinopterygii</taxon>
        <taxon>Neopterygii</taxon>
        <taxon>Teleostei</taxon>
        <taxon>Neoteleostei</taxon>
        <taxon>Acanthomorphata</taxon>
        <taxon>Carangaria</taxon>
        <taxon>Pleuronectiformes</taxon>
        <taxon>Pleuronectoidei</taxon>
        <taxon>Cynoglossidae</taxon>
        <taxon>Cynoglossinae</taxon>
        <taxon>Cynoglossus</taxon>
    </lineage>
</organism>
<evidence type="ECO:0000313" key="4">
    <source>
        <dbReference type="Proteomes" id="UP000265120"/>
    </source>
</evidence>
<keyword evidence="2" id="KW-0812">Transmembrane</keyword>
<dbReference type="InParanoid" id="A0A3P8WAU9"/>
<dbReference type="Ensembl" id="ENSCSET00000024121.1">
    <property type="protein sequence ID" value="ENSCSEP00000023804.1"/>
    <property type="gene ID" value="ENSCSEG00000015178.1"/>
</dbReference>